<feature type="compositionally biased region" description="Acidic residues" evidence="12">
    <location>
        <begin position="53"/>
        <end position="65"/>
    </location>
</feature>
<keyword evidence="4" id="KW-0949">S-adenosyl-L-methionine</keyword>
<dbReference type="InterPro" id="IPR044417">
    <property type="entry name" value="PRDM7_9_PR-SET"/>
</dbReference>
<accession>A0A5N5M6N4</accession>
<dbReference type="Proteomes" id="UP000327468">
    <property type="component" value="Chromosome 14"/>
</dbReference>
<keyword evidence="10" id="KW-0804">Transcription</keyword>
<gene>
    <name evidence="14" type="ORF">PHYPO_G00056950</name>
</gene>
<dbReference type="CDD" id="cd19193">
    <property type="entry name" value="PR-SET_PRDM7_9"/>
    <property type="match status" value="1"/>
</dbReference>
<name>A0A5N5M6N4_PANHP</name>
<evidence type="ECO:0000256" key="4">
    <source>
        <dbReference type="ARBA" id="ARBA00022691"/>
    </source>
</evidence>
<dbReference type="GO" id="GO:0008270">
    <property type="term" value="F:zinc ion binding"/>
    <property type="evidence" value="ECO:0007669"/>
    <property type="project" value="UniProtKB-KW"/>
</dbReference>
<dbReference type="EMBL" id="VFJC01000015">
    <property type="protein sequence ID" value="KAB5550702.1"/>
    <property type="molecule type" value="Genomic_DNA"/>
</dbReference>
<feature type="compositionally biased region" description="Basic and acidic residues" evidence="12">
    <location>
        <begin position="77"/>
        <end position="89"/>
    </location>
</feature>
<dbReference type="PROSITE" id="PS50280">
    <property type="entry name" value="SET"/>
    <property type="match status" value="1"/>
</dbReference>
<dbReference type="InterPro" id="IPR046341">
    <property type="entry name" value="SET_dom_sf"/>
</dbReference>
<evidence type="ECO:0000259" key="13">
    <source>
        <dbReference type="PROSITE" id="PS50280"/>
    </source>
</evidence>
<dbReference type="InterPro" id="IPR050331">
    <property type="entry name" value="Zinc_finger"/>
</dbReference>
<keyword evidence="11" id="KW-0539">Nucleus</keyword>
<proteinExistence type="predicted"/>
<evidence type="ECO:0000256" key="11">
    <source>
        <dbReference type="ARBA" id="ARBA00023242"/>
    </source>
</evidence>
<dbReference type="GO" id="GO:0010468">
    <property type="term" value="P:regulation of gene expression"/>
    <property type="evidence" value="ECO:0007669"/>
    <property type="project" value="TreeGrafter"/>
</dbReference>
<dbReference type="GO" id="GO:0042054">
    <property type="term" value="F:histone methyltransferase activity"/>
    <property type="evidence" value="ECO:0007669"/>
    <property type="project" value="InterPro"/>
</dbReference>
<dbReference type="AlphaFoldDB" id="A0A5N5M6N4"/>
<keyword evidence="15" id="KW-1185">Reference proteome</keyword>
<reference evidence="14 15" key="1">
    <citation type="submission" date="2019-06" db="EMBL/GenBank/DDBJ databases">
        <title>A chromosome-scale genome assembly of the striped catfish, Pangasianodon hypophthalmus.</title>
        <authorList>
            <person name="Wen M."/>
            <person name="Zahm M."/>
            <person name="Roques C."/>
            <person name="Cabau C."/>
            <person name="Klopp C."/>
            <person name="Donnadieu C."/>
            <person name="Jouanno E."/>
            <person name="Avarre J.-C."/>
            <person name="Campet M."/>
            <person name="Ha T.T.T."/>
            <person name="Dugue R."/>
            <person name="Lampietro C."/>
            <person name="Louis A."/>
            <person name="Herpin A."/>
            <person name="Echchiki A."/>
            <person name="Berthelot C."/>
            <person name="Parey E."/>
            <person name="Roest-Crollius H."/>
            <person name="Braasch I."/>
            <person name="Postlethwait J."/>
            <person name="Bobe J."/>
            <person name="Montfort J."/>
            <person name="Bouchez O."/>
            <person name="Begum T."/>
            <person name="Schartl M."/>
            <person name="Guiguen Y."/>
        </authorList>
    </citation>
    <scope>NUCLEOTIDE SEQUENCE [LARGE SCALE GENOMIC DNA]</scope>
    <source>
        <strain evidence="14 15">Indonesia</strain>
        <tissue evidence="14">Blood</tissue>
    </source>
</reference>
<feature type="region of interest" description="Disordered" evidence="12">
    <location>
        <begin position="20"/>
        <end position="90"/>
    </location>
</feature>
<evidence type="ECO:0000256" key="7">
    <source>
        <dbReference type="ARBA" id="ARBA00022771"/>
    </source>
</evidence>
<dbReference type="Gene3D" id="2.170.270.10">
    <property type="entry name" value="SET domain"/>
    <property type="match status" value="1"/>
</dbReference>
<keyword evidence="8" id="KW-0862">Zinc</keyword>
<dbReference type="GO" id="GO:0032259">
    <property type="term" value="P:methylation"/>
    <property type="evidence" value="ECO:0007669"/>
    <property type="project" value="UniProtKB-KW"/>
</dbReference>
<evidence type="ECO:0000256" key="8">
    <source>
        <dbReference type="ARBA" id="ARBA00022833"/>
    </source>
</evidence>
<keyword evidence="7" id="KW-0863">Zinc-finger</keyword>
<keyword evidence="3" id="KW-0808">Transferase</keyword>
<evidence type="ECO:0000256" key="10">
    <source>
        <dbReference type="ARBA" id="ARBA00023163"/>
    </source>
</evidence>
<evidence type="ECO:0000256" key="3">
    <source>
        <dbReference type="ARBA" id="ARBA00022679"/>
    </source>
</evidence>
<dbReference type="GO" id="GO:0005634">
    <property type="term" value="C:nucleus"/>
    <property type="evidence" value="ECO:0007669"/>
    <property type="project" value="UniProtKB-SubCell"/>
</dbReference>
<evidence type="ECO:0000313" key="14">
    <source>
        <dbReference type="EMBL" id="KAB5550702.1"/>
    </source>
</evidence>
<keyword evidence="9" id="KW-0805">Transcription regulation</keyword>
<feature type="compositionally biased region" description="Polar residues" evidence="12">
    <location>
        <begin position="21"/>
        <end position="36"/>
    </location>
</feature>
<dbReference type="PANTHER" id="PTHR16515:SF66">
    <property type="entry name" value="C2H2-TYPE DOMAIN-CONTAINING PROTEIN"/>
    <property type="match status" value="1"/>
</dbReference>
<evidence type="ECO:0000256" key="2">
    <source>
        <dbReference type="ARBA" id="ARBA00022603"/>
    </source>
</evidence>
<dbReference type="SUPFAM" id="SSF82199">
    <property type="entry name" value="SET domain"/>
    <property type="match status" value="1"/>
</dbReference>
<comment type="caution">
    <text evidence="14">The sequence shown here is derived from an EMBL/GenBank/DDBJ whole genome shotgun (WGS) entry which is preliminary data.</text>
</comment>
<organism evidence="14 15">
    <name type="scientific">Pangasianodon hypophthalmus</name>
    <name type="common">Striped catfish</name>
    <name type="synonym">Helicophagus hypophthalmus</name>
    <dbReference type="NCBI Taxonomy" id="310915"/>
    <lineage>
        <taxon>Eukaryota</taxon>
        <taxon>Metazoa</taxon>
        <taxon>Chordata</taxon>
        <taxon>Craniata</taxon>
        <taxon>Vertebrata</taxon>
        <taxon>Euteleostomi</taxon>
        <taxon>Actinopterygii</taxon>
        <taxon>Neopterygii</taxon>
        <taxon>Teleostei</taxon>
        <taxon>Ostariophysi</taxon>
        <taxon>Siluriformes</taxon>
        <taxon>Pangasiidae</taxon>
        <taxon>Pangasianodon</taxon>
    </lineage>
</organism>
<dbReference type="InterPro" id="IPR001214">
    <property type="entry name" value="SET_dom"/>
</dbReference>
<dbReference type="Pfam" id="PF21549">
    <property type="entry name" value="PRDM2_PR"/>
    <property type="match status" value="1"/>
</dbReference>
<evidence type="ECO:0000313" key="15">
    <source>
        <dbReference type="Proteomes" id="UP000327468"/>
    </source>
</evidence>
<evidence type="ECO:0000256" key="1">
    <source>
        <dbReference type="ARBA" id="ARBA00004123"/>
    </source>
</evidence>
<evidence type="ECO:0000256" key="9">
    <source>
        <dbReference type="ARBA" id="ARBA00023015"/>
    </source>
</evidence>
<evidence type="ECO:0000256" key="12">
    <source>
        <dbReference type="SAM" id="MobiDB-lite"/>
    </source>
</evidence>
<comment type="subcellular location">
    <subcellularLocation>
        <location evidence="1">Nucleus</location>
    </subcellularLocation>
</comment>
<keyword evidence="5" id="KW-0479">Metal-binding</keyword>
<keyword evidence="2" id="KW-0489">Methyltransferase</keyword>
<keyword evidence="6" id="KW-0677">Repeat</keyword>
<evidence type="ECO:0000256" key="5">
    <source>
        <dbReference type="ARBA" id="ARBA00022723"/>
    </source>
</evidence>
<protein>
    <recommendedName>
        <fullName evidence="13">SET domain-containing protein</fullName>
    </recommendedName>
</protein>
<evidence type="ECO:0000256" key="6">
    <source>
        <dbReference type="ARBA" id="ARBA00022737"/>
    </source>
</evidence>
<sequence>MDQQKFVKKEELEDEDFLLFNSNKTPSGETSQSVTHISPVDQQDEELLKPVKEEEDEEPEEDEYPGGETSSSVRRVIITDEHKQPVIKDEEPEDDNYLYCEDCRSFFISECEVHGPALFIHDTLVPMGVNDRARQTLPPGLEIRKSGIPNAGLGVFNKGETVPADAHFGPYQGDLVAREEAMNSVYSWVIYKRQGEEYIDAKKETHANWMRYVNCARSGEEKNLIVFQYQGGILYRSCKPIKPGQELLVWCEEEYTKHLSLTFDYLWNKKSTNGDHFIFTA</sequence>
<feature type="domain" description="SET" evidence="13">
    <location>
        <begin position="139"/>
        <end position="252"/>
    </location>
</feature>
<dbReference type="PANTHER" id="PTHR16515">
    <property type="entry name" value="PR DOMAIN ZINC FINGER PROTEIN"/>
    <property type="match status" value="1"/>
</dbReference>